<dbReference type="Proteomes" id="UP000231932">
    <property type="component" value="Chromosome"/>
</dbReference>
<keyword evidence="3" id="KW-1185">Reference proteome</keyword>
<evidence type="ECO:0000313" key="2">
    <source>
        <dbReference type="EMBL" id="ATY84512.1"/>
    </source>
</evidence>
<name>A0A2K8N7U2_9BACL</name>
<dbReference type="Pfam" id="PF13460">
    <property type="entry name" value="NAD_binding_10"/>
    <property type="match status" value="1"/>
</dbReference>
<dbReference type="InterPro" id="IPR016040">
    <property type="entry name" value="NAD(P)-bd_dom"/>
</dbReference>
<dbReference type="InterPro" id="IPR051606">
    <property type="entry name" value="Polyketide_Oxido-like"/>
</dbReference>
<dbReference type="PANTHER" id="PTHR43355">
    <property type="entry name" value="FLAVIN REDUCTASE (NADPH)"/>
    <property type="match status" value="1"/>
</dbReference>
<feature type="domain" description="NAD(P)-binding" evidence="1">
    <location>
        <begin position="2"/>
        <end position="166"/>
    </location>
</feature>
<organism evidence="2 3">
    <name type="scientific">Kyrpidia spormannii</name>
    <dbReference type="NCBI Taxonomy" id="2055160"/>
    <lineage>
        <taxon>Bacteria</taxon>
        <taxon>Bacillati</taxon>
        <taxon>Bacillota</taxon>
        <taxon>Bacilli</taxon>
        <taxon>Bacillales</taxon>
        <taxon>Alicyclobacillaceae</taxon>
        <taxon>Kyrpidia</taxon>
    </lineage>
</organism>
<dbReference type="Gene3D" id="3.40.50.720">
    <property type="entry name" value="NAD(P)-binding Rossmann-like Domain"/>
    <property type="match status" value="1"/>
</dbReference>
<gene>
    <name evidence="2" type="ORF">CVV65_05705</name>
</gene>
<dbReference type="PANTHER" id="PTHR43355:SF2">
    <property type="entry name" value="FLAVIN REDUCTASE (NADPH)"/>
    <property type="match status" value="1"/>
</dbReference>
<evidence type="ECO:0000313" key="3">
    <source>
        <dbReference type="Proteomes" id="UP000231932"/>
    </source>
</evidence>
<reference evidence="3" key="1">
    <citation type="submission" date="2017-11" db="EMBL/GenBank/DDBJ databases">
        <title>Complete Genome Sequence of Kyrpidia sp. Strain EA-1, a thermophilic, hydrogen-oxidizing Bacterium, isolated from the Azores.</title>
        <authorList>
            <person name="Reiner J.E."/>
            <person name="Lapp C.J."/>
            <person name="Bunk B."/>
            <person name="Gescher J."/>
        </authorList>
    </citation>
    <scope>NUCLEOTIDE SEQUENCE [LARGE SCALE GENOMIC DNA]</scope>
    <source>
        <strain evidence="3">EA-1</strain>
    </source>
</reference>
<dbReference type="InterPro" id="IPR036291">
    <property type="entry name" value="NAD(P)-bd_dom_sf"/>
</dbReference>
<accession>A0A2K8N7U2</accession>
<dbReference type="SUPFAM" id="SSF51735">
    <property type="entry name" value="NAD(P)-binding Rossmann-fold domains"/>
    <property type="match status" value="1"/>
</dbReference>
<proteinExistence type="predicted"/>
<dbReference type="OrthoDB" id="9785372at2"/>
<dbReference type="KEGG" id="kyr:CVV65_05705"/>
<evidence type="ECO:0000259" key="1">
    <source>
        <dbReference type="Pfam" id="PF13460"/>
    </source>
</evidence>
<dbReference type="EMBL" id="CP024955">
    <property type="protein sequence ID" value="ATY84512.1"/>
    <property type="molecule type" value="Genomic_DNA"/>
</dbReference>
<dbReference type="AlphaFoldDB" id="A0A2K8N7U2"/>
<sequence>MTALVRDMSRLNISHPHLRVVQGNAPDREAVLYAIAGDDAVVSCLGAKQGGRPSAVLTEMARNLIAGMNQHSVRRMLYMASAGIYGELSGIGGRLTMVLLRNVFLDHRRVAGVLAESGLGWTVARPLRLENASLTGRYRIALEGIPHGGRKISRADVAHFLLEALGETDYVKKSVALAY</sequence>
<dbReference type="GO" id="GO:0042602">
    <property type="term" value="F:riboflavin reductase (NADPH) activity"/>
    <property type="evidence" value="ECO:0007669"/>
    <property type="project" value="TreeGrafter"/>
</dbReference>
<protein>
    <submittedName>
        <fullName evidence="2">Epimerase</fullName>
    </submittedName>
</protein>
<dbReference type="GO" id="GO:0004074">
    <property type="term" value="F:biliverdin reductase [NAD(P)H] activity"/>
    <property type="evidence" value="ECO:0007669"/>
    <property type="project" value="TreeGrafter"/>
</dbReference>